<dbReference type="Gene3D" id="3.40.50.720">
    <property type="entry name" value="NAD(P)-binding Rossmann-like Domain"/>
    <property type="match status" value="1"/>
</dbReference>
<dbReference type="RefSeq" id="WP_076813696.1">
    <property type="nucleotide sequence ID" value="NZ_MOMC01000008.1"/>
</dbReference>
<feature type="domain" description="6-phosphogluconate dehydrogenase NADP-binding" evidence="5">
    <location>
        <begin position="12"/>
        <end position="175"/>
    </location>
</feature>
<dbReference type="SUPFAM" id="SSF48179">
    <property type="entry name" value="6-phosphogluconate dehydrogenase C-terminal domain-like"/>
    <property type="match status" value="1"/>
</dbReference>
<feature type="active site" evidence="4">
    <location>
        <position position="184"/>
    </location>
</feature>
<dbReference type="InterPro" id="IPR015815">
    <property type="entry name" value="HIBADH-related"/>
</dbReference>
<dbReference type="InterPro" id="IPR013328">
    <property type="entry name" value="6PGD_dom2"/>
</dbReference>
<proteinExistence type="inferred from homology"/>
<dbReference type="Gene3D" id="1.10.1040.10">
    <property type="entry name" value="N-(1-d-carboxylethyl)-l-norvaline Dehydrogenase, domain 2"/>
    <property type="match status" value="1"/>
</dbReference>
<dbReference type="EMBL" id="MOMC01000008">
    <property type="protein sequence ID" value="ONH32917.1"/>
    <property type="molecule type" value="Genomic_DNA"/>
</dbReference>
<dbReference type="PANTHER" id="PTHR43060:SF15">
    <property type="entry name" value="3-HYDROXYISOBUTYRATE DEHYDROGENASE-LIKE 1, MITOCHONDRIAL-RELATED"/>
    <property type="match status" value="1"/>
</dbReference>
<protein>
    <submittedName>
        <fullName evidence="7">6-phosphogluconate dehydrogenase</fullName>
    </submittedName>
</protein>
<dbReference type="GO" id="GO:0016054">
    <property type="term" value="P:organic acid catabolic process"/>
    <property type="evidence" value="ECO:0007669"/>
    <property type="project" value="UniProtKB-ARBA"/>
</dbReference>
<dbReference type="SUPFAM" id="SSF51735">
    <property type="entry name" value="NAD(P)-binding Rossmann-fold domains"/>
    <property type="match status" value="1"/>
</dbReference>
<keyword evidence="8" id="KW-1185">Reference proteome</keyword>
<accession>A0A1V2IIG7</accession>
<dbReference type="AlphaFoldDB" id="A0A1V2IIG7"/>
<comment type="similarity">
    <text evidence="1">Belongs to the HIBADH-related family.</text>
</comment>
<dbReference type="InterPro" id="IPR029154">
    <property type="entry name" value="HIBADH-like_NADP-bd"/>
</dbReference>
<evidence type="ECO:0000256" key="2">
    <source>
        <dbReference type="ARBA" id="ARBA00023002"/>
    </source>
</evidence>
<dbReference type="InterPro" id="IPR002204">
    <property type="entry name" value="3-OH-isobutyrate_DH-rel_CS"/>
</dbReference>
<keyword evidence="3" id="KW-0520">NAD</keyword>
<dbReference type="GO" id="GO:0050661">
    <property type="term" value="F:NADP binding"/>
    <property type="evidence" value="ECO:0007669"/>
    <property type="project" value="InterPro"/>
</dbReference>
<sequence>MSHTAPPAPTTRVGFIGLGSQGAPMARRVAEAGYPLTVWARRTASVGPFTGTGTGTGIAVTATPADLGAASDVVGICVVADDDVRDVLLRDDGVLAGMAPGGVIAIHSTIHPDTCRDVAEAAARRGVAILDAPVSGGGGAAERGQLLVMVGGDERDLARCRPVLATFGDPILHLGPLGSGQVAKALNNFLFTTHVGVALDMFAFIDRLGIDRAAAARVLAHGSGGSFAAATLARSGFDTTGLRDAEPLLRKDVGIMLDVARTAGAAEPTTLVELAHHTLADLRDGDGGSALRASTL</sequence>
<dbReference type="Pfam" id="PF03446">
    <property type="entry name" value="NAD_binding_2"/>
    <property type="match status" value="1"/>
</dbReference>
<evidence type="ECO:0000256" key="1">
    <source>
        <dbReference type="ARBA" id="ARBA00009080"/>
    </source>
</evidence>
<dbReference type="Proteomes" id="UP000188929">
    <property type="component" value="Unassembled WGS sequence"/>
</dbReference>
<evidence type="ECO:0000313" key="8">
    <source>
        <dbReference type="Proteomes" id="UP000188929"/>
    </source>
</evidence>
<dbReference type="InterPro" id="IPR008927">
    <property type="entry name" value="6-PGluconate_DH-like_C_sf"/>
</dbReference>
<dbReference type="Pfam" id="PF14833">
    <property type="entry name" value="NAD_binding_11"/>
    <property type="match status" value="1"/>
</dbReference>
<dbReference type="STRING" id="1834516.BL253_04320"/>
<dbReference type="InterPro" id="IPR036291">
    <property type="entry name" value="NAD(P)-bd_dom_sf"/>
</dbReference>
<dbReference type="PIRSF" id="PIRSF000103">
    <property type="entry name" value="HIBADH"/>
    <property type="match status" value="1"/>
</dbReference>
<dbReference type="PANTHER" id="PTHR43060">
    <property type="entry name" value="3-HYDROXYISOBUTYRATE DEHYDROGENASE-LIKE 1, MITOCHONDRIAL-RELATED"/>
    <property type="match status" value="1"/>
</dbReference>
<feature type="domain" description="3-hydroxyisobutyrate dehydrogenase-like NAD-binding" evidence="6">
    <location>
        <begin position="178"/>
        <end position="284"/>
    </location>
</feature>
<evidence type="ECO:0000256" key="4">
    <source>
        <dbReference type="PIRSR" id="PIRSR000103-1"/>
    </source>
</evidence>
<dbReference type="GO" id="GO:0051287">
    <property type="term" value="F:NAD binding"/>
    <property type="evidence" value="ECO:0007669"/>
    <property type="project" value="InterPro"/>
</dbReference>
<dbReference type="InterPro" id="IPR006115">
    <property type="entry name" value="6PGDH_NADP-bd"/>
</dbReference>
<gene>
    <name evidence="7" type="ORF">BL253_04320</name>
</gene>
<evidence type="ECO:0000313" key="7">
    <source>
        <dbReference type="EMBL" id="ONH32917.1"/>
    </source>
</evidence>
<dbReference type="GO" id="GO:0016491">
    <property type="term" value="F:oxidoreductase activity"/>
    <property type="evidence" value="ECO:0007669"/>
    <property type="project" value="UniProtKB-KW"/>
</dbReference>
<evidence type="ECO:0000259" key="5">
    <source>
        <dbReference type="Pfam" id="PF03446"/>
    </source>
</evidence>
<organism evidence="7 8">
    <name type="scientific">Pseudofrankia asymbiotica</name>
    <dbReference type="NCBI Taxonomy" id="1834516"/>
    <lineage>
        <taxon>Bacteria</taxon>
        <taxon>Bacillati</taxon>
        <taxon>Actinomycetota</taxon>
        <taxon>Actinomycetes</taxon>
        <taxon>Frankiales</taxon>
        <taxon>Frankiaceae</taxon>
        <taxon>Pseudofrankia</taxon>
    </lineage>
</organism>
<comment type="caution">
    <text evidence="7">The sequence shown here is derived from an EMBL/GenBank/DDBJ whole genome shotgun (WGS) entry which is preliminary data.</text>
</comment>
<keyword evidence="2" id="KW-0560">Oxidoreductase</keyword>
<evidence type="ECO:0000256" key="3">
    <source>
        <dbReference type="ARBA" id="ARBA00023027"/>
    </source>
</evidence>
<dbReference type="PROSITE" id="PS00895">
    <property type="entry name" value="3_HYDROXYISOBUT_DH"/>
    <property type="match status" value="1"/>
</dbReference>
<evidence type="ECO:0000259" key="6">
    <source>
        <dbReference type="Pfam" id="PF14833"/>
    </source>
</evidence>
<name>A0A1V2IIG7_9ACTN</name>
<dbReference type="OrthoDB" id="3185659at2"/>
<reference evidence="8" key="1">
    <citation type="submission" date="2016-10" db="EMBL/GenBank/DDBJ databases">
        <title>Frankia sp. NRRL B-16386 Genome sequencing.</title>
        <authorList>
            <person name="Ghodhbane-Gtari F."/>
            <person name="Swanson E."/>
            <person name="Gueddou A."/>
            <person name="Hezbri K."/>
            <person name="Ktari K."/>
            <person name="Nouioui I."/>
            <person name="Morris K."/>
            <person name="Simpson S."/>
            <person name="Abebe-Akele F."/>
            <person name="Thomas K."/>
            <person name="Gtari M."/>
            <person name="Tisa L.S."/>
        </authorList>
    </citation>
    <scope>NUCLEOTIDE SEQUENCE [LARGE SCALE GENOMIC DNA]</scope>
    <source>
        <strain evidence="8">NRRL B-16386</strain>
    </source>
</reference>